<dbReference type="RefSeq" id="WP_146911940.1">
    <property type="nucleotide sequence ID" value="NZ_CP042344.1"/>
</dbReference>
<dbReference type="OrthoDB" id="9814807at2"/>
<proteinExistence type="predicted"/>
<gene>
    <name evidence="2" type="ORF">FOZ74_04440</name>
</gene>
<keyword evidence="3" id="KW-1185">Reference proteome</keyword>
<keyword evidence="1" id="KW-0472">Membrane</keyword>
<organism evidence="2 3">
    <name type="scientific">Comamonas flocculans</name>
    <dbReference type="NCBI Taxonomy" id="2597701"/>
    <lineage>
        <taxon>Bacteria</taxon>
        <taxon>Pseudomonadati</taxon>
        <taxon>Pseudomonadota</taxon>
        <taxon>Betaproteobacteria</taxon>
        <taxon>Burkholderiales</taxon>
        <taxon>Comamonadaceae</taxon>
        <taxon>Comamonas</taxon>
    </lineage>
</organism>
<keyword evidence="1" id="KW-1133">Transmembrane helix</keyword>
<evidence type="ECO:0000313" key="3">
    <source>
        <dbReference type="Proteomes" id="UP000321199"/>
    </source>
</evidence>
<keyword evidence="1" id="KW-0812">Transmembrane</keyword>
<protein>
    <recommendedName>
        <fullName evidence="4">Acyltransferase</fullName>
    </recommendedName>
</protein>
<sequence>MLVAIGDASYSLYLLHTFLLDASGRWRFHLDIQSPRLLLAFLIALPIVIVLLSLLWYRWVERPLLKLLS</sequence>
<dbReference type="Proteomes" id="UP000321199">
    <property type="component" value="Chromosome"/>
</dbReference>
<dbReference type="KEGG" id="cof:FOZ74_04440"/>
<evidence type="ECO:0000313" key="2">
    <source>
        <dbReference type="EMBL" id="QEA12344.1"/>
    </source>
</evidence>
<accession>A0A5B8RUJ2</accession>
<feature type="transmembrane region" description="Helical" evidence="1">
    <location>
        <begin position="37"/>
        <end position="59"/>
    </location>
</feature>
<evidence type="ECO:0008006" key="4">
    <source>
        <dbReference type="Google" id="ProtNLM"/>
    </source>
</evidence>
<name>A0A5B8RUJ2_9BURK</name>
<reference evidence="2 3" key="1">
    <citation type="submission" date="2019-07" db="EMBL/GenBank/DDBJ databases">
        <title>Complete genome sequence of Comamonas sp. NLF 7-7 isolated from livestock.</title>
        <authorList>
            <person name="Kim D.H."/>
            <person name="Kim J.G."/>
        </authorList>
    </citation>
    <scope>NUCLEOTIDE SEQUENCE [LARGE SCALE GENOMIC DNA]</scope>
    <source>
        <strain evidence="2 3">NLF 7-7</strain>
    </source>
</reference>
<evidence type="ECO:0000256" key="1">
    <source>
        <dbReference type="SAM" id="Phobius"/>
    </source>
</evidence>
<dbReference type="AlphaFoldDB" id="A0A5B8RUJ2"/>
<dbReference type="EMBL" id="CP042344">
    <property type="protein sequence ID" value="QEA12344.1"/>
    <property type="molecule type" value="Genomic_DNA"/>
</dbReference>